<protein>
    <submittedName>
        <fullName evidence="1">Uncharacterized protein</fullName>
    </submittedName>
</protein>
<dbReference type="Proteomes" id="UP000243197">
    <property type="component" value="Chromosome"/>
</dbReference>
<sequence>MWGNSESKIPKEIKSLKLEFSKKILELNTYESIIPIT</sequence>
<dbReference type="EMBL" id="AP014564">
    <property type="protein sequence ID" value="BAV94892.1"/>
    <property type="molecule type" value="Genomic_DNA"/>
</dbReference>
<dbReference type="KEGG" id="ise:JBKA6_0879"/>
<evidence type="ECO:0000313" key="2">
    <source>
        <dbReference type="Proteomes" id="UP000243197"/>
    </source>
</evidence>
<accession>A0A1J1E4C0</accession>
<organism evidence="1 2">
    <name type="scientific">Ichthyobacterium seriolicida</name>
    <dbReference type="NCBI Taxonomy" id="242600"/>
    <lineage>
        <taxon>Bacteria</taxon>
        <taxon>Pseudomonadati</taxon>
        <taxon>Bacteroidota</taxon>
        <taxon>Flavobacteriia</taxon>
        <taxon>Flavobacteriales</taxon>
        <taxon>Ichthyobacteriaceae</taxon>
        <taxon>Ichthyobacterium</taxon>
    </lineage>
</organism>
<dbReference type="AlphaFoldDB" id="A0A1J1E4C0"/>
<name>A0A1J1E4C0_9FLAO</name>
<keyword evidence="2" id="KW-1185">Reference proteome</keyword>
<gene>
    <name evidence="1" type="ORF">JBKA6_0879</name>
</gene>
<reference evidence="1 2" key="1">
    <citation type="submission" date="2014-03" db="EMBL/GenBank/DDBJ databases">
        <title>complete genome sequence of Flavobacteriaceae bacterium JBKA-6.</title>
        <authorList>
            <person name="Takano T."/>
            <person name="Nakamura Y."/>
            <person name="Takuma S."/>
            <person name="Yasuike M."/>
            <person name="Matsuyama T."/>
            <person name="Sakai T."/>
            <person name="Fujiwara A."/>
            <person name="Kimoto K."/>
            <person name="Fukuda Y."/>
            <person name="Kondo H."/>
            <person name="Hirono I."/>
            <person name="Nakayasu C."/>
        </authorList>
    </citation>
    <scope>NUCLEOTIDE SEQUENCE [LARGE SCALE GENOMIC DNA]</scope>
    <source>
        <strain evidence="1 2">JBKA-6</strain>
    </source>
</reference>
<evidence type="ECO:0000313" key="1">
    <source>
        <dbReference type="EMBL" id="BAV94892.1"/>
    </source>
</evidence>
<proteinExistence type="predicted"/>